<organism evidence="2 3">
    <name type="scientific">Melipona bicolor</name>
    <dbReference type="NCBI Taxonomy" id="60889"/>
    <lineage>
        <taxon>Eukaryota</taxon>
        <taxon>Metazoa</taxon>
        <taxon>Ecdysozoa</taxon>
        <taxon>Arthropoda</taxon>
        <taxon>Hexapoda</taxon>
        <taxon>Insecta</taxon>
        <taxon>Pterygota</taxon>
        <taxon>Neoptera</taxon>
        <taxon>Endopterygota</taxon>
        <taxon>Hymenoptera</taxon>
        <taxon>Apocrita</taxon>
        <taxon>Aculeata</taxon>
        <taxon>Apoidea</taxon>
        <taxon>Anthophila</taxon>
        <taxon>Apidae</taxon>
        <taxon>Melipona</taxon>
    </lineage>
</organism>
<dbReference type="AlphaFoldDB" id="A0AA40FXS6"/>
<evidence type="ECO:0000313" key="2">
    <source>
        <dbReference type="EMBL" id="KAK1126970.1"/>
    </source>
</evidence>
<dbReference type="EMBL" id="JAHYIQ010000013">
    <property type="protein sequence ID" value="KAK1126970.1"/>
    <property type="molecule type" value="Genomic_DNA"/>
</dbReference>
<protein>
    <submittedName>
        <fullName evidence="2">Uncharacterized protein</fullName>
    </submittedName>
</protein>
<reference evidence="2" key="1">
    <citation type="submission" date="2021-10" db="EMBL/GenBank/DDBJ databases">
        <title>Melipona bicolor Genome sequencing and assembly.</title>
        <authorList>
            <person name="Araujo N.S."/>
            <person name="Arias M.C."/>
        </authorList>
    </citation>
    <scope>NUCLEOTIDE SEQUENCE</scope>
    <source>
        <strain evidence="2">USP_2M_L1-L4_2017</strain>
        <tissue evidence="2">Whole body</tissue>
    </source>
</reference>
<proteinExistence type="predicted"/>
<evidence type="ECO:0000256" key="1">
    <source>
        <dbReference type="SAM" id="MobiDB-lite"/>
    </source>
</evidence>
<sequence length="50" mass="5597">MLGKSNGKDSGSKIEEEKALGPERKGLTRGPERRARVKSRSGERTRDEKK</sequence>
<dbReference type="Proteomes" id="UP001177670">
    <property type="component" value="Unassembled WGS sequence"/>
</dbReference>
<accession>A0AA40FXS6</accession>
<feature type="region of interest" description="Disordered" evidence="1">
    <location>
        <begin position="1"/>
        <end position="50"/>
    </location>
</feature>
<keyword evidence="3" id="KW-1185">Reference proteome</keyword>
<evidence type="ECO:0000313" key="3">
    <source>
        <dbReference type="Proteomes" id="UP001177670"/>
    </source>
</evidence>
<name>A0AA40FXS6_9HYME</name>
<gene>
    <name evidence="2" type="ORF">K0M31_004585</name>
</gene>
<comment type="caution">
    <text evidence="2">The sequence shown here is derived from an EMBL/GenBank/DDBJ whole genome shotgun (WGS) entry which is preliminary data.</text>
</comment>